<dbReference type="GO" id="GO:0016151">
    <property type="term" value="F:nickel cation binding"/>
    <property type="evidence" value="ECO:0007669"/>
    <property type="project" value="UniProtKB-UniRule"/>
</dbReference>
<dbReference type="OrthoDB" id="9800361at2"/>
<comment type="caution">
    <text evidence="5">The sequence shown here is derived from an EMBL/GenBank/DDBJ whole genome shotgun (WGS) entry which is preliminary data.</text>
</comment>
<dbReference type="EMBL" id="QFFZ01000009">
    <property type="protein sequence ID" value="TEB12045.1"/>
    <property type="molecule type" value="Genomic_DNA"/>
</dbReference>
<comment type="function">
    <text evidence="4">Involved in the maturation of [NiFe] hydrogenases. Required for nickel insertion into the metal center of the hydrogenase.</text>
</comment>
<dbReference type="GO" id="GO:0008270">
    <property type="term" value="F:zinc ion binding"/>
    <property type="evidence" value="ECO:0007669"/>
    <property type="project" value="UniProtKB-UniRule"/>
</dbReference>
<keyword evidence="3 4" id="KW-0862">Zinc</keyword>
<feature type="binding site" evidence="4">
    <location>
        <position position="75"/>
    </location>
    <ligand>
        <name>Zn(2+)</name>
        <dbReference type="ChEBI" id="CHEBI:29105"/>
    </ligand>
</feature>
<feature type="binding site" evidence="4">
    <location>
        <position position="115"/>
    </location>
    <ligand>
        <name>Zn(2+)</name>
        <dbReference type="ChEBI" id="CHEBI:29105"/>
    </ligand>
</feature>
<evidence type="ECO:0000313" key="6">
    <source>
        <dbReference type="Proteomes" id="UP000297597"/>
    </source>
</evidence>
<keyword evidence="6" id="KW-1185">Reference proteome</keyword>
<dbReference type="RefSeq" id="WP_134213077.1">
    <property type="nucleotide sequence ID" value="NZ_QFFZ01000009.1"/>
</dbReference>
<accession>A0A4Y7RST7</accession>
<evidence type="ECO:0000256" key="2">
    <source>
        <dbReference type="ARBA" id="ARBA00022723"/>
    </source>
</evidence>
<protein>
    <recommendedName>
        <fullName evidence="4">Hydrogenase maturation factor HypA</fullName>
    </recommendedName>
</protein>
<reference evidence="5 6" key="1">
    <citation type="journal article" date="2018" name="Environ. Microbiol.">
        <title>Novel energy conservation strategies and behaviour of Pelotomaculum schinkii driving syntrophic propionate catabolism.</title>
        <authorList>
            <person name="Hidalgo-Ahumada C.A.P."/>
            <person name="Nobu M.K."/>
            <person name="Narihiro T."/>
            <person name="Tamaki H."/>
            <person name="Liu W.T."/>
            <person name="Kamagata Y."/>
            <person name="Stams A.J.M."/>
            <person name="Imachi H."/>
            <person name="Sousa D.Z."/>
        </authorList>
    </citation>
    <scope>NUCLEOTIDE SEQUENCE [LARGE SCALE GENOMIC DNA]</scope>
    <source>
        <strain evidence="5 6">MGP</strain>
    </source>
</reference>
<dbReference type="NCBIfam" id="NF003008">
    <property type="entry name" value="PRK03824.1"/>
    <property type="match status" value="1"/>
</dbReference>
<dbReference type="InterPro" id="IPR000688">
    <property type="entry name" value="HypA/HybF"/>
</dbReference>
<evidence type="ECO:0000256" key="4">
    <source>
        <dbReference type="HAMAP-Rule" id="MF_00213"/>
    </source>
</evidence>
<feature type="binding site" evidence="4">
    <location>
        <position position="2"/>
    </location>
    <ligand>
        <name>Ni(2+)</name>
        <dbReference type="ChEBI" id="CHEBI:49786"/>
    </ligand>
</feature>
<dbReference type="Pfam" id="PF01155">
    <property type="entry name" value="HypA"/>
    <property type="match status" value="1"/>
</dbReference>
<dbReference type="Proteomes" id="UP000297597">
    <property type="component" value="Unassembled WGS sequence"/>
</dbReference>
<gene>
    <name evidence="4 5" type="primary">hypA</name>
    <name evidence="5" type="ORF">Pmgp_01201</name>
</gene>
<organism evidence="5 6">
    <name type="scientific">Pelotomaculum propionicicum</name>
    <dbReference type="NCBI Taxonomy" id="258475"/>
    <lineage>
        <taxon>Bacteria</taxon>
        <taxon>Bacillati</taxon>
        <taxon>Bacillota</taxon>
        <taxon>Clostridia</taxon>
        <taxon>Eubacteriales</taxon>
        <taxon>Desulfotomaculaceae</taxon>
        <taxon>Pelotomaculum</taxon>
    </lineage>
</organism>
<feature type="binding site" evidence="4">
    <location>
        <position position="78"/>
    </location>
    <ligand>
        <name>Zn(2+)</name>
        <dbReference type="ChEBI" id="CHEBI:29105"/>
    </ligand>
</feature>
<sequence length="137" mass="15499">MHEWALAEAVVETVLKEAGKENLKEIVRVKVMVGELQQIELDVFNFAMENILQQGGGALSMEKISLEVDKCVLRCKVCGEDWYYSDSLQDLSEEDSEAIHFVPEVAHVYVRCPRCGSPDFEITSGRGVWIDYIEGEK</sequence>
<evidence type="ECO:0000256" key="1">
    <source>
        <dbReference type="ARBA" id="ARBA00022596"/>
    </source>
</evidence>
<evidence type="ECO:0000256" key="3">
    <source>
        <dbReference type="ARBA" id="ARBA00022833"/>
    </source>
</evidence>
<name>A0A4Y7RST7_9FIRM</name>
<dbReference type="Gene3D" id="3.30.2320.80">
    <property type="match status" value="1"/>
</dbReference>
<dbReference type="PIRSF" id="PIRSF004761">
    <property type="entry name" value="Hydrgn_mat_HypA"/>
    <property type="match status" value="1"/>
</dbReference>
<dbReference type="HAMAP" id="MF_00213">
    <property type="entry name" value="HypA_HybF"/>
    <property type="match status" value="1"/>
</dbReference>
<dbReference type="PANTHER" id="PTHR34535:SF3">
    <property type="entry name" value="HYDROGENASE MATURATION FACTOR HYPA"/>
    <property type="match status" value="1"/>
</dbReference>
<feature type="binding site" evidence="4">
    <location>
        <position position="112"/>
    </location>
    <ligand>
        <name>Zn(2+)</name>
        <dbReference type="ChEBI" id="CHEBI:29105"/>
    </ligand>
</feature>
<comment type="similarity">
    <text evidence="4">Belongs to the HypA/HybF family.</text>
</comment>
<keyword evidence="1 4" id="KW-0533">Nickel</keyword>
<proteinExistence type="inferred from homology"/>
<keyword evidence="2 4" id="KW-0479">Metal-binding</keyword>
<dbReference type="AlphaFoldDB" id="A0A4Y7RST7"/>
<dbReference type="GO" id="GO:0051604">
    <property type="term" value="P:protein maturation"/>
    <property type="evidence" value="ECO:0007669"/>
    <property type="project" value="InterPro"/>
</dbReference>
<dbReference type="PANTHER" id="PTHR34535">
    <property type="entry name" value="HYDROGENASE MATURATION FACTOR HYPA"/>
    <property type="match status" value="1"/>
</dbReference>
<evidence type="ECO:0000313" key="5">
    <source>
        <dbReference type="EMBL" id="TEB12045.1"/>
    </source>
</evidence>